<dbReference type="CDD" id="cd04859">
    <property type="entry name" value="Prim_Pol"/>
    <property type="match status" value="1"/>
</dbReference>
<name>A0A316IJZ9_9GAMM</name>
<dbReference type="OrthoDB" id="9763644at2"/>
<accession>A0A316IJZ9</accession>
<dbReference type="Pfam" id="PF09250">
    <property type="entry name" value="Prim-Pol"/>
    <property type="match status" value="1"/>
</dbReference>
<evidence type="ECO:0000256" key="1">
    <source>
        <dbReference type="SAM" id="MobiDB-lite"/>
    </source>
</evidence>
<dbReference type="EMBL" id="QGHC01000001">
    <property type="protein sequence ID" value="PWK92834.1"/>
    <property type="molecule type" value="Genomic_DNA"/>
</dbReference>
<feature type="domain" description="DNA primase/polymerase bifunctional N-terminal" evidence="2">
    <location>
        <begin position="47"/>
        <end position="208"/>
    </location>
</feature>
<comment type="caution">
    <text evidence="3">The sequence shown here is derived from an EMBL/GenBank/DDBJ whole genome shotgun (WGS) entry which is preliminary data.</text>
</comment>
<dbReference type="InterPro" id="IPR027417">
    <property type="entry name" value="P-loop_NTPase"/>
</dbReference>
<dbReference type="InterPro" id="IPR015330">
    <property type="entry name" value="DNA_primase/pol_bifunc_N"/>
</dbReference>
<dbReference type="Gene3D" id="3.40.50.300">
    <property type="entry name" value="P-loop containing nucleotide triphosphate hydrolases"/>
    <property type="match status" value="1"/>
</dbReference>
<organism evidence="3 4">
    <name type="scientific">Fulvimonas soli</name>
    <dbReference type="NCBI Taxonomy" id="155197"/>
    <lineage>
        <taxon>Bacteria</taxon>
        <taxon>Pseudomonadati</taxon>
        <taxon>Pseudomonadota</taxon>
        <taxon>Gammaproteobacteria</taxon>
        <taxon>Lysobacterales</taxon>
        <taxon>Rhodanobacteraceae</taxon>
        <taxon>Fulvimonas</taxon>
    </lineage>
</organism>
<dbReference type="InterPro" id="IPR038724">
    <property type="entry name" value="RepA"/>
</dbReference>
<keyword evidence="4" id="KW-1185">Reference proteome</keyword>
<evidence type="ECO:0000313" key="4">
    <source>
        <dbReference type="Proteomes" id="UP000245812"/>
    </source>
</evidence>
<sequence>MAAHENAHGVLDRGRKVTTDRETEPARAHGVNDAERRPVDTPSFEAASDYRRVRLDLIPLRRRDKMPADKRWQERSYDQGEVLERARRDGLNLGVRLPADVVVVDVDPRNFPAGRDSLAELADAFGLPLASAPHVLTGNQSHPGHHFYFRKPAGAVLLDSVEGFEGVEFKSLGRQVVAPGSVHPTGGLYRWAPDSPPLHDMPDLPARLVEAARRPDRPKKQAAGAGELTPEQLAKTLEQLDPCDFGEKQHDRWRDLMMACHFATNGEGRQEFIDWCMGDGDYRGQEWKVGRRWDSLHADRDEAVTTATLQMFLQEVGGGIAPPDAAEDFDVWDEVEPIETRARRRFLNVNDLKALPPPRWLVPGLLVEDSVAAIYGAPESGKSFLALDIAMAVAGGVDWHGRRVTDGGVLYVAAEGASGLGKRVRAWEIDRGIDVGKFPLWLDHGEINLAAERDGGVRAFVSDVVEELGPLRLVVIDTLNQTAAGADENSAKDMGRYIASMKRIRDETGATVVVVHHSGKDPGKGMRGSSSLLGAMDTTVEVIRDKEMRAITVTVHKQKDAEREPPMRFNLERVDLPGEPDWNGRPPSSLVLRPTVMVDAASDFGGEATANGLTALACELGAAGGTVKASELLDAATKRLGMSKSSAQRAVADKIPEGRIDAVRASWDGRHFWLWCERVGKHSTAPKVVHVEAAS</sequence>
<proteinExistence type="predicted"/>
<dbReference type="GO" id="GO:0016817">
    <property type="term" value="F:hydrolase activity, acting on acid anhydrides"/>
    <property type="evidence" value="ECO:0007669"/>
    <property type="project" value="InterPro"/>
</dbReference>
<dbReference type="SUPFAM" id="SSF56747">
    <property type="entry name" value="Prim-pol domain"/>
    <property type="match status" value="1"/>
</dbReference>
<dbReference type="Proteomes" id="UP000245812">
    <property type="component" value="Unassembled WGS sequence"/>
</dbReference>
<dbReference type="Pfam" id="PF13481">
    <property type="entry name" value="AAA_25"/>
    <property type="match status" value="1"/>
</dbReference>
<dbReference type="RefSeq" id="WP_109721882.1">
    <property type="nucleotide sequence ID" value="NZ_MSZV01000046.1"/>
</dbReference>
<evidence type="ECO:0000259" key="2">
    <source>
        <dbReference type="SMART" id="SM00943"/>
    </source>
</evidence>
<dbReference type="InterPro" id="IPR014819">
    <property type="entry name" value="PriCT_2"/>
</dbReference>
<dbReference type="AlphaFoldDB" id="A0A316IJZ9"/>
<reference evidence="3 4" key="1">
    <citation type="submission" date="2018-05" db="EMBL/GenBank/DDBJ databases">
        <title>Genomic Encyclopedia of Type Strains, Phase IV (KMG-IV): sequencing the most valuable type-strain genomes for metagenomic binning, comparative biology and taxonomic classification.</title>
        <authorList>
            <person name="Goeker M."/>
        </authorList>
    </citation>
    <scope>NUCLEOTIDE SEQUENCE [LARGE SCALE GENOMIC DNA]</scope>
    <source>
        <strain evidence="3 4">DSM 14263</strain>
    </source>
</reference>
<dbReference type="SMART" id="SM00943">
    <property type="entry name" value="Prim-Pol"/>
    <property type="match status" value="1"/>
</dbReference>
<dbReference type="SUPFAM" id="SSF52540">
    <property type="entry name" value="P-loop containing nucleoside triphosphate hydrolases"/>
    <property type="match status" value="1"/>
</dbReference>
<feature type="region of interest" description="Disordered" evidence="1">
    <location>
        <begin position="1"/>
        <end position="45"/>
    </location>
</feature>
<gene>
    <name evidence="3" type="ORF">C7456_101170</name>
</gene>
<evidence type="ECO:0000313" key="3">
    <source>
        <dbReference type="EMBL" id="PWK92834.1"/>
    </source>
</evidence>
<feature type="compositionally biased region" description="Basic and acidic residues" evidence="1">
    <location>
        <begin position="1"/>
        <end position="39"/>
    </location>
</feature>
<protein>
    <submittedName>
        <fullName evidence="3">Primase-like protein</fullName>
    </submittedName>
</protein>
<dbReference type="CDD" id="cd01125">
    <property type="entry name" value="RepA_RSF1010_like"/>
    <property type="match status" value="1"/>
</dbReference>
<dbReference type="Pfam" id="PF08707">
    <property type="entry name" value="PriCT_2"/>
    <property type="match status" value="1"/>
</dbReference>